<name>A0A0A8ZHQ1_ARUDO</name>
<reference evidence="2" key="2">
    <citation type="journal article" date="2015" name="Data Brief">
        <title>Shoot transcriptome of the giant reed, Arundo donax.</title>
        <authorList>
            <person name="Barrero R.A."/>
            <person name="Guerrero F.D."/>
            <person name="Moolhuijzen P."/>
            <person name="Goolsby J.A."/>
            <person name="Tidwell J."/>
            <person name="Bellgard S.E."/>
            <person name="Bellgard M.I."/>
        </authorList>
    </citation>
    <scope>NUCLEOTIDE SEQUENCE</scope>
    <source>
        <tissue evidence="2">Shoot tissue taken approximately 20 cm above the soil surface</tissue>
    </source>
</reference>
<evidence type="ECO:0000313" key="2">
    <source>
        <dbReference type="EMBL" id="JAD34397.1"/>
    </source>
</evidence>
<organism evidence="2">
    <name type="scientific">Arundo donax</name>
    <name type="common">Giant reed</name>
    <name type="synonym">Donax arundinaceus</name>
    <dbReference type="NCBI Taxonomy" id="35708"/>
    <lineage>
        <taxon>Eukaryota</taxon>
        <taxon>Viridiplantae</taxon>
        <taxon>Streptophyta</taxon>
        <taxon>Embryophyta</taxon>
        <taxon>Tracheophyta</taxon>
        <taxon>Spermatophyta</taxon>
        <taxon>Magnoliopsida</taxon>
        <taxon>Liliopsida</taxon>
        <taxon>Poales</taxon>
        <taxon>Poaceae</taxon>
        <taxon>PACMAD clade</taxon>
        <taxon>Arundinoideae</taxon>
        <taxon>Arundineae</taxon>
        <taxon>Arundo</taxon>
    </lineage>
</organism>
<evidence type="ECO:0000256" key="1">
    <source>
        <dbReference type="SAM" id="MobiDB-lite"/>
    </source>
</evidence>
<sequence length="39" mass="4171">MAAINNGLEGLAGRPNTSTEHPFELDLGSSKKCLLSNHF</sequence>
<dbReference type="AlphaFoldDB" id="A0A0A8ZHQ1"/>
<accession>A0A0A8ZHQ1</accession>
<feature type="region of interest" description="Disordered" evidence="1">
    <location>
        <begin position="1"/>
        <end position="24"/>
    </location>
</feature>
<proteinExistence type="predicted"/>
<dbReference type="EMBL" id="GBRH01263498">
    <property type="protein sequence ID" value="JAD34397.1"/>
    <property type="molecule type" value="Transcribed_RNA"/>
</dbReference>
<protein>
    <submittedName>
        <fullName evidence="2">Uncharacterized protein</fullName>
    </submittedName>
</protein>
<reference evidence="2" key="1">
    <citation type="submission" date="2014-09" db="EMBL/GenBank/DDBJ databases">
        <authorList>
            <person name="Magalhaes I.L.F."/>
            <person name="Oliveira U."/>
            <person name="Santos F.R."/>
            <person name="Vidigal T.H.D.A."/>
            <person name="Brescovit A.D."/>
            <person name="Santos A.J."/>
        </authorList>
    </citation>
    <scope>NUCLEOTIDE SEQUENCE</scope>
    <source>
        <tissue evidence="2">Shoot tissue taken approximately 20 cm above the soil surface</tissue>
    </source>
</reference>